<evidence type="ECO:0000313" key="1">
    <source>
        <dbReference type="EMBL" id="TWJ08130.1"/>
    </source>
</evidence>
<dbReference type="RefSeq" id="WP_147142296.1">
    <property type="nucleotide sequence ID" value="NZ_BAABIJ010000004.1"/>
</dbReference>
<dbReference type="PROSITE" id="PS51257">
    <property type="entry name" value="PROKAR_LIPOPROTEIN"/>
    <property type="match status" value="1"/>
</dbReference>
<reference evidence="1 2" key="1">
    <citation type="journal article" date="2013" name="Stand. Genomic Sci.">
        <title>Genomic Encyclopedia of Type Strains, Phase I: The one thousand microbial genomes (KMG-I) project.</title>
        <authorList>
            <person name="Kyrpides N.C."/>
            <person name="Woyke T."/>
            <person name="Eisen J.A."/>
            <person name="Garrity G."/>
            <person name="Lilburn T.G."/>
            <person name="Beck B.J."/>
            <person name="Whitman W.B."/>
            <person name="Hugenholtz P."/>
            <person name="Klenk H.P."/>
        </authorList>
    </citation>
    <scope>NUCLEOTIDE SEQUENCE [LARGE SCALE GENOMIC DNA]</scope>
    <source>
        <strain evidence="1 2">DSM 45044</strain>
    </source>
</reference>
<dbReference type="AlphaFoldDB" id="A0A562UR83"/>
<keyword evidence="2" id="KW-1185">Reference proteome</keyword>
<dbReference type="Proteomes" id="UP000321617">
    <property type="component" value="Unassembled WGS sequence"/>
</dbReference>
<protein>
    <submittedName>
        <fullName evidence="1">Uncharacterized protein</fullName>
    </submittedName>
</protein>
<comment type="caution">
    <text evidence="1">The sequence shown here is derived from an EMBL/GenBank/DDBJ whole genome shotgun (WGS) entry which is preliminary data.</text>
</comment>
<proteinExistence type="predicted"/>
<organism evidence="1 2">
    <name type="scientific">Stackebrandtia albiflava</name>
    <dbReference type="NCBI Taxonomy" id="406432"/>
    <lineage>
        <taxon>Bacteria</taxon>
        <taxon>Bacillati</taxon>
        <taxon>Actinomycetota</taxon>
        <taxon>Actinomycetes</taxon>
        <taxon>Glycomycetales</taxon>
        <taxon>Glycomycetaceae</taxon>
        <taxon>Stackebrandtia</taxon>
    </lineage>
</organism>
<dbReference type="EMBL" id="VLLL01000008">
    <property type="protein sequence ID" value="TWJ08130.1"/>
    <property type="molecule type" value="Genomic_DNA"/>
</dbReference>
<gene>
    <name evidence="1" type="ORF">LX16_4350</name>
</gene>
<name>A0A562UR83_9ACTN</name>
<sequence>MTHKAGLSALIPVVLAAAGLSGCSSDVDALPDPCALVDIEALDAPVLPWYTHDDIVADGALEQATCLFAYDPARYLDTEQREAPDGVRTGEPTVMAVSLARYEDAEDACGDLEWFDGETTSVPGADTAEHAAHGGQDEVGLCAGNIHMQLTYTVVADDRSRIVLAAAETAVARLADAPTAPRTDSANLRESYGLGTPCSLLTGDDLAALSPAPAGTADGEELPRGWAGYDAGPVACTWRGGSHPVDAPYSDATGTGSHRFVLTLEAIAYPQVAGRSGTEWVARDLENQRPFLEPTVTDRVADVSEFAVYWTHQGTRQGELWVAAGDVVLAMRFQAEAVGPEYVADTLTDEDLNRHLHALAATVVERITEG</sequence>
<accession>A0A562UR83</accession>
<evidence type="ECO:0000313" key="2">
    <source>
        <dbReference type="Proteomes" id="UP000321617"/>
    </source>
</evidence>